<dbReference type="PIRSF" id="PIRSF036625">
    <property type="entry name" value="GAF_ANTAR"/>
    <property type="match status" value="1"/>
</dbReference>
<evidence type="ECO:0000256" key="3">
    <source>
        <dbReference type="ARBA" id="ARBA00023015"/>
    </source>
</evidence>
<proteinExistence type="predicted"/>
<keyword evidence="4" id="KW-0804">Transcription</keyword>
<gene>
    <name evidence="6" type="ORF">JOF36_007702</name>
</gene>
<dbReference type="PROSITE" id="PS50921">
    <property type="entry name" value="ANTAR"/>
    <property type="match status" value="1"/>
</dbReference>
<evidence type="ECO:0000256" key="4">
    <source>
        <dbReference type="ARBA" id="ARBA00023163"/>
    </source>
</evidence>
<keyword evidence="7" id="KW-1185">Reference proteome</keyword>
<evidence type="ECO:0000259" key="5">
    <source>
        <dbReference type="PROSITE" id="PS50921"/>
    </source>
</evidence>
<dbReference type="Pfam" id="PF13185">
    <property type="entry name" value="GAF_2"/>
    <property type="match status" value="1"/>
</dbReference>
<evidence type="ECO:0000313" key="7">
    <source>
        <dbReference type="Proteomes" id="UP001519295"/>
    </source>
</evidence>
<dbReference type="EMBL" id="JAGINU010000004">
    <property type="protein sequence ID" value="MBP2371929.1"/>
    <property type="molecule type" value="Genomic_DNA"/>
</dbReference>
<keyword evidence="1" id="KW-0808">Transferase</keyword>
<dbReference type="SMART" id="SM01012">
    <property type="entry name" value="ANTAR"/>
    <property type="match status" value="1"/>
</dbReference>
<dbReference type="InterPro" id="IPR012074">
    <property type="entry name" value="GAF_ANTAR"/>
</dbReference>
<dbReference type="InterPro" id="IPR003018">
    <property type="entry name" value="GAF"/>
</dbReference>
<dbReference type="Proteomes" id="UP001519295">
    <property type="component" value="Unassembled WGS sequence"/>
</dbReference>
<dbReference type="RefSeq" id="WP_210036987.1">
    <property type="nucleotide sequence ID" value="NZ_JAGINU010000004.1"/>
</dbReference>
<reference evidence="6 7" key="1">
    <citation type="submission" date="2021-03" db="EMBL/GenBank/DDBJ databases">
        <title>Sequencing the genomes of 1000 actinobacteria strains.</title>
        <authorList>
            <person name="Klenk H.-P."/>
        </authorList>
    </citation>
    <scope>NUCLEOTIDE SEQUENCE [LARGE SCALE GENOMIC DNA]</scope>
    <source>
        <strain evidence="6 7">DSM 45256</strain>
    </source>
</reference>
<dbReference type="SUPFAM" id="SSF55781">
    <property type="entry name" value="GAF domain-like"/>
    <property type="match status" value="1"/>
</dbReference>
<name>A0ABS4W6V9_9PSEU</name>
<dbReference type="InterPro" id="IPR011006">
    <property type="entry name" value="CheY-like_superfamily"/>
</dbReference>
<sequence>MQPEQTDQLVVSLRRAAHDLVARRSISDLEQTLGQIVAAAVDTVPGADAGGISMTEDGHVGSRVPVSEDVRKLDELQAQLNEGPCITAAQEPPADGIVYARDLACSPDADRWPNYAPQAVGQGYRSMLSTQLSTNGGTRAALNLYSHQPEAFNEVSRTIAGLFSVQAALLLYGAEHAAHMQQALGSRDVIGQAKGILMERFDVDGDRAFEMLVRSSQDTNIKLVDVAQWLTSAEGRHKPDSQSSGR</sequence>
<accession>A0ABS4W6V9</accession>
<keyword evidence="2" id="KW-0418">Kinase</keyword>
<evidence type="ECO:0000256" key="1">
    <source>
        <dbReference type="ARBA" id="ARBA00022679"/>
    </source>
</evidence>
<dbReference type="InterPro" id="IPR036388">
    <property type="entry name" value="WH-like_DNA-bd_sf"/>
</dbReference>
<dbReference type="Gene3D" id="1.10.10.10">
    <property type="entry name" value="Winged helix-like DNA-binding domain superfamily/Winged helix DNA-binding domain"/>
    <property type="match status" value="1"/>
</dbReference>
<protein>
    <recommendedName>
        <fullName evidence="5">ANTAR domain-containing protein</fullName>
    </recommendedName>
</protein>
<evidence type="ECO:0000256" key="2">
    <source>
        <dbReference type="ARBA" id="ARBA00022777"/>
    </source>
</evidence>
<dbReference type="InterPro" id="IPR005561">
    <property type="entry name" value="ANTAR"/>
</dbReference>
<organism evidence="6 7">
    <name type="scientific">Pseudonocardia parietis</name>
    <dbReference type="NCBI Taxonomy" id="570936"/>
    <lineage>
        <taxon>Bacteria</taxon>
        <taxon>Bacillati</taxon>
        <taxon>Actinomycetota</taxon>
        <taxon>Actinomycetes</taxon>
        <taxon>Pseudonocardiales</taxon>
        <taxon>Pseudonocardiaceae</taxon>
        <taxon>Pseudonocardia</taxon>
    </lineage>
</organism>
<dbReference type="Pfam" id="PF03861">
    <property type="entry name" value="ANTAR"/>
    <property type="match status" value="1"/>
</dbReference>
<dbReference type="SUPFAM" id="SSF52172">
    <property type="entry name" value="CheY-like"/>
    <property type="match status" value="1"/>
</dbReference>
<evidence type="ECO:0000313" key="6">
    <source>
        <dbReference type="EMBL" id="MBP2371929.1"/>
    </source>
</evidence>
<dbReference type="Gene3D" id="3.30.450.40">
    <property type="match status" value="1"/>
</dbReference>
<comment type="caution">
    <text evidence="6">The sequence shown here is derived from an EMBL/GenBank/DDBJ whole genome shotgun (WGS) entry which is preliminary data.</text>
</comment>
<keyword evidence="3" id="KW-0805">Transcription regulation</keyword>
<dbReference type="InterPro" id="IPR029016">
    <property type="entry name" value="GAF-like_dom_sf"/>
</dbReference>
<feature type="domain" description="ANTAR" evidence="5">
    <location>
        <begin position="170"/>
        <end position="231"/>
    </location>
</feature>